<gene>
    <name evidence="15" type="ORF">RN001_001367</name>
</gene>
<keyword evidence="7 13" id="KW-1133">Transmembrane helix</keyword>
<evidence type="ECO:0000256" key="13">
    <source>
        <dbReference type="SAM" id="Phobius"/>
    </source>
</evidence>
<dbReference type="GO" id="GO:0071586">
    <property type="term" value="P:CAAX-box protein processing"/>
    <property type="evidence" value="ECO:0007669"/>
    <property type="project" value="InterPro"/>
</dbReference>
<accession>A0AAN7PNG6</accession>
<protein>
    <recommendedName>
        <fullName evidence="12">CAAX prenyl protease 2</fullName>
        <ecNumber evidence="11">3.4.26.1</ecNumber>
    </recommendedName>
    <alternativeName>
        <fullName evidence="9">Farnesylated proteins-converting enzyme 2</fullName>
    </alternativeName>
</protein>
<dbReference type="PANTHER" id="PTHR13046:SF0">
    <property type="entry name" value="CAAX PRENYL PROTEASE 2"/>
    <property type="match status" value="1"/>
</dbReference>
<evidence type="ECO:0000256" key="9">
    <source>
        <dbReference type="ARBA" id="ARBA00032607"/>
    </source>
</evidence>
<evidence type="ECO:0000256" key="12">
    <source>
        <dbReference type="ARBA" id="ARBA00049763"/>
    </source>
</evidence>
<evidence type="ECO:0000256" key="5">
    <source>
        <dbReference type="ARBA" id="ARBA00022801"/>
    </source>
</evidence>
<evidence type="ECO:0000256" key="4">
    <source>
        <dbReference type="ARBA" id="ARBA00022692"/>
    </source>
</evidence>
<keyword evidence="4 13" id="KW-0812">Transmembrane</keyword>
<dbReference type="PANTHER" id="PTHR13046">
    <property type="entry name" value="PROTEASE U48 CAAX PRENYL PROTEASE RCE1"/>
    <property type="match status" value="1"/>
</dbReference>
<dbReference type="EMBL" id="JARPUR010000001">
    <property type="protein sequence ID" value="KAK4885096.1"/>
    <property type="molecule type" value="Genomic_DNA"/>
</dbReference>
<keyword evidence="16" id="KW-1185">Reference proteome</keyword>
<feature type="transmembrane region" description="Helical" evidence="13">
    <location>
        <begin position="12"/>
        <end position="32"/>
    </location>
</feature>
<evidence type="ECO:0000256" key="8">
    <source>
        <dbReference type="ARBA" id="ARBA00023136"/>
    </source>
</evidence>
<evidence type="ECO:0000256" key="2">
    <source>
        <dbReference type="ARBA" id="ARBA00006897"/>
    </source>
</evidence>
<comment type="catalytic activity">
    <reaction evidence="10">
        <text>Hydrolyzes the peptide bond -P2-(S-farnesyl or geranylgeranyl)C-P1'-P2'-P3'-COOH where P1' and P2' are amino acids with aliphatic sidechains and P3' is any C-terminal residue.</text>
        <dbReference type="EC" id="3.4.26.1"/>
    </reaction>
</comment>
<feature type="transmembrane region" description="Helical" evidence="13">
    <location>
        <begin position="194"/>
        <end position="217"/>
    </location>
</feature>
<evidence type="ECO:0000313" key="15">
    <source>
        <dbReference type="EMBL" id="KAK4885096.1"/>
    </source>
</evidence>
<comment type="similarity">
    <text evidence="2">Belongs to the peptidase U48 family.</text>
</comment>
<reference evidence="16" key="1">
    <citation type="submission" date="2023-01" db="EMBL/GenBank/DDBJ databases">
        <title>Key to firefly adult light organ development and bioluminescence: homeobox transcription factors regulate luciferase expression and transportation to peroxisome.</title>
        <authorList>
            <person name="Fu X."/>
        </authorList>
    </citation>
    <scope>NUCLEOTIDE SEQUENCE [LARGE SCALE GENOMIC DNA]</scope>
</reference>
<evidence type="ECO:0000256" key="11">
    <source>
        <dbReference type="ARBA" id="ARBA00049729"/>
    </source>
</evidence>
<keyword evidence="6" id="KW-0256">Endoplasmic reticulum</keyword>
<evidence type="ECO:0000256" key="6">
    <source>
        <dbReference type="ARBA" id="ARBA00022824"/>
    </source>
</evidence>
<dbReference type="Pfam" id="PF02517">
    <property type="entry name" value="Rce1-like"/>
    <property type="match status" value="1"/>
</dbReference>
<dbReference type="EC" id="3.4.26.1" evidence="11"/>
<comment type="subcellular location">
    <subcellularLocation>
        <location evidence="1">Endoplasmic reticulum membrane</location>
        <topology evidence="1">Multi-pass membrane protein</topology>
    </subcellularLocation>
</comment>
<dbReference type="InterPro" id="IPR003675">
    <property type="entry name" value="Rce1/LyrA-like_dom"/>
</dbReference>
<evidence type="ECO:0000256" key="1">
    <source>
        <dbReference type="ARBA" id="ARBA00004477"/>
    </source>
</evidence>
<dbReference type="AlphaFoldDB" id="A0AAN7PNG6"/>
<evidence type="ECO:0000256" key="7">
    <source>
        <dbReference type="ARBA" id="ARBA00022989"/>
    </source>
</evidence>
<feature type="transmembrane region" description="Helical" evidence="13">
    <location>
        <begin position="87"/>
        <end position="111"/>
    </location>
</feature>
<evidence type="ECO:0000313" key="16">
    <source>
        <dbReference type="Proteomes" id="UP001353858"/>
    </source>
</evidence>
<evidence type="ECO:0000259" key="14">
    <source>
        <dbReference type="Pfam" id="PF02517"/>
    </source>
</evidence>
<dbReference type="GO" id="GO:0004222">
    <property type="term" value="F:metalloendopeptidase activity"/>
    <property type="evidence" value="ECO:0007669"/>
    <property type="project" value="InterPro"/>
</dbReference>
<feature type="transmembrane region" description="Helical" evidence="13">
    <location>
        <begin position="163"/>
        <end position="182"/>
    </location>
</feature>
<comment type="caution">
    <text evidence="15">The sequence shown here is derived from an EMBL/GenBank/DDBJ whole genome shotgun (WGS) entry which is preliminary data.</text>
</comment>
<feature type="transmembrane region" description="Helical" evidence="13">
    <location>
        <begin position="48"/>
        <end position="66"/>
    </location>
</feature>
<feature type="transmembrane region" description="Helical" evidence="13">
    <location>
        <begin position="252"/>
        <end position="272"/>
    </location>
</feature>
<proteinExistence type="inferred from homology"/>
<keyword evidence="8 13" id="KW-0472">Membrane</keyword>
<feature type="domain" description="CAAX prenyl protease 2/Lysostaphin resistance protein A-like" evidence="14">
    <location>
        <begin position="131"/>
        <end position="235"/>
    </location>
</feature>
<dbReference type="GO" id="GO:0005789">
    <property type="term" value="C:endoplasmic reticulum membrane"/>
    <property type="evidence" value="ECO:0007669"/>
    <property type="project" value="UniProtKB-SubCell"/>
</dbReference>
<sequence>MEHEFMAIFDRFLSISTCFLLSVVYVSSLYVWNAQYDRNHPSTIKKRFISVFIMMFVSPMFLYVAINRKILEKASLWEIMGFKAHGLTQAVIIPWFLTMILFLGPLFMQLISGTIKVYFEPMYWVVNFQNLIWLRNHVVAPLSEEFTFRSCMLPLLLQNFSPLTAICICPLFFGVAHFHHMIERMRKGLNFKTAFLVSCFHFTYTTIFGMYSAFLLWRTGHFMSTFIAHAFCNHMGVPDIQELLTYKGTSRLVIFSIFILGLVLWCCLLTSLTEPTWYSNRLHLYKV</sequence>
<dbReference type="InterPro" id="IPR039731">
    <property type="entry name" value="Rce1"/>
</dbReference>
<dbReference type="Proteomes" id="UP001353858">
    <property type="component" value="Unassembled WGS sequence"/>
</dbReference>
<evidence type="ECO:0000256" key="3">
    <source>
        <dbReference type="ARBA" id="ARBA00022670"/>
    </source>
</evidence>
<name>A0AAN7PNG6_9COLE</name>
<keyword evidence="3" id="KW-0645">Protease</keyword>
<evidence type="ECO:0000256" key="10">
    <source>
        <dbReference type="ARBA" id="ARBA00047280"/>
    </source>
</evidence>
<keyword evidence="5" id="KW-0378">Hydrolase</keyword>
<organism evidence="15 16">
    <name type="scientific">Aquatica leii</name>
    <dbReference type="NCBI Taxonomy" id="1421715"/>
    <lineage>
        <taxon>Eukaryota</taxon>
        <taxon>Metazoa</taxon>
        <taxon>Ecdysozoa</taxon>
        <taxon>Arthropoda</taxon>
        <taxon>Hexapoda</taxon>
        <taxon>Insecta</taxon>
        <taxon>Pterygota</taxon>
        <taxon>Neoptera</taxon>
        <taxon>Endopterygota</taxon>
        <taxon>Coleoptera</taxon>
        <taxon>Polyphaga</taxon>
        <taxon>Elateriformia</taxon>
        <taxon>Elateroidea</taxon>
        <taxon>Lampyridae</taxon>
        <taxon>Luciolinae</taxon>
        <taxon>Aquatica</taxon>
    </lineage>
</organism>